<protein>
    <submittedName>
        <fullName evidence="5">Cytidine deaminase-like protein</fullName>
    </submittedName>
</protein>
<evidence type="ECO:0000313" key="6">
    <source>
        <dbReference type="Proteomes" id="UP000800041"/>
    </source>
</evidence>
<evidence type="ECO:0000256" key="1">
    <source>
        <dbReference type="ARBA" id="ARBA00022694"/>
    </source>
</evidence>
<dbReference type="GO" id="GO:0005737">
    <property type="term" value="C:cytoplasm"/>
    <property type="evidence" value="ECO:0007669"/>
    <property type="project" value="TreeGrafter"/>
</dbReference>
<dbReference type="Proteomes" id="UP000800041">
    <property type="component" value="Unassembled WGS sequence"/>
</dbReference>
<dbReference type="GO" id="GO:0052717">
    <property type="term" value="F:tRNA-specific adenosine-34 deaminase activity"/>
    <property type="evidence" value="ECO:0007669"/>
    <property type="project" value="TreeGrafter"/>
</dbReference>
<evidence type="ECO:0000259" key="4">
    <source>
        <dbReference type="PROSITE" id="PS51747"/>
    </source>
</evidence>
<dbReference type="PANTHER" id="PTHR11079:SF156">
    <property type="entry name" value="INACTIVE TRNA-SPECIFIC ADENOSINE DEAMINASE-LIKE PROTEIN 3-RELATED"/>
    <property type="match status" value="1"/>
</dbReference>
<dbReference type="SUPFAM" id="SSF53927">
    <property type="entry name" value="Cytidine deaminase-like"/>
    <property type="match status" value="1"/>
</dbReference>
<dbReference type="InterPro" id="IPR016193">
    <property type="entry name" value="Cytidine_deaminase-like"/>
</dbReference>
<keyword evidence="6" id="KW-1185">Reference proteome</keyword>
<evidence type="ECO:0000256" key="3">
    <source>
        <dbReference type="SAM" id="MobiDB-lite"/>
    </source>
</evidence>
<dbReference type="Gene3D" id="3.40.140.10">
    <property type="entry name" value="Cytidine Deaminase, domain 2"/>
    <property type="match status" value="1"/>
</dbReference>
<feature type="region of interest" description="Disordered" evidence="3">
    <location>
        <begin position="1"/>
        <end position="20"/>
    </location>
</feature>
<dbReference type="GO" id="GO:0005634">
    <property type="term" value="C:nucleus"/>
    <property type="evidence" value="ECO:0007669"/>
    <property type="project" value="TreeGrafter"/>
</dbReference>
<proteinExistence type="inferred from homology"/>
<dbReference type="PROSITE" id="PS51747">
    <property type="entry name" value="CYT_DCMP_DEAMINASES_2"/>
    <property type="match status" value="1"/>
</dbReference>
<keyword evidence="1" id="KW-0819">tRNA processing</keyword>
<sequence length="407" mass="44382">MTTNLEPSHPTSDGDDNRRNGTLIQLKTKGEIEAADKTINVYVVEIPIKSASVVLKLLRDAIPNQESVDLQHLRRFAKQEFLPDHLKSFSTPGNGNQSSPLSANPRTGTAYLLICPTHLIPQDDLSTLLSANPPFSDLPPPTILTLPVPLYSSTSLAQAAAWSRTHWPTSFKNTNPHGPHPPFVARAEVGLLRDGGRDMRKLVELARKAGDEAAMARKGPGVGCVIFGREKRGDGTAEAVAVAGDARWGLEGNGCGEGRGAGNVMAHAVMRAIGMVARKRLRLDGAEDATSQTSPNPFADLPRNELEKTVFDADTLNSGGYLCVDLEIYTTQEPCIMCCMAVLHSRFSRCLFGRKMPRTGAWMAESGLGYGLFWRPELNWKLLCWQWDDGEEKVDAKSCNQSPPLAR</sequence>
<feature type="domain" description="CMP/dCMP-type deaminase" evidence="4">
    <location>
        <begin position="197"/>
        <end position="370"/>
    </location>
</feature>
<gene>
    <name evidence="5" type="ORF">K402DRAFT_397759</name>
</gene>
<dbReference type="PANTHER" id="PTHR11079">
    <property type="entry name" value="CYTOSINE DEAMINASE FAMILY MEMBER"/>
    <property type="match status" value="1"/>
</dbReference>
<name>A0A6G1GMK6_9PEZI</name>
<dbReference type="EMBL" id="ML977187">
    <property type="protein sequence ID" value="KAF1982165.1"/>
    <property type="molecule type" value="Genomic_DNA"/>
</dbReference>
<dbReference type="AlphaFoldDB" id="A0A6G1GMK6"/>
<comment type="similarity">
    <text evidence="2">Belongs to the cytidine and deoxycytidylate deaminase family. ADAT3 subfamily.</text>
</comment>
<dbReference type="Pfam" id="PF00383">
    <property type="entry name" value="dCMP_cyt_deam_1"/>
    <property type="match status" value="1"/>
</dbReference>
<feature type="compositionally biased region" description="Polar residues" evidence="3">
    <location>
        <begin position="1"/>
        <end position="11"/>
    </location>
</feature>
<organism evidence="5 6">
    <name type="scientific">Aulographum hederae CBS 113979</name>
    <dbReference type="NCBI Taxonomy" id="1176131"/>
    <lineage>
        <taxon>Eukaryota</taxon>
        <taxon>Fungi</taxon>
        <taxon>Dikarya</taxon>
        <taxon>Ascomycota</taxon>
        <taxon>Pezizomycotina</taxon>
        <taxon>Dothideomycetes</taxon>
        <taxon>Pleosporomycetidae</taxon>
        <taxon>Aulographales</taxon>
        <taxon>Aulographaceae</taxon>
    </lineage>
</organism>
<dbReference type="InterPro" id="IPR002125">
    <property type="entry name" value="CMP_dCMP_dom"/>
</dbReference>
<evidence type="ECO:0000313" key="5">
    <source>
        <dbReference type="EMBL" id="KAF1982165.1"/>
    </source>
</evidence>
<evidence type="ECO:0000256" key="2">
    <source>
        <dbReference type="ARBA" id="ARBA00038160"/>
    </source>
</evidence>
<dbReference type="OrthoDB" id="3180714at2759"/>
<dbReference type="CDD" id="cd01285">
    <property type="entry name" value="nucleoside_deaminase"/>
    <property type="match status" value="1"/>
</dbReference>
<dbReference type="GO" id="GO:0008033">
    <property type="term" value="P:tRNA processing"/>
    <property type="evidence" value="ECO:0007669"/>
    <property type="project" value="UniProtKB-KW"/>
</dbReference>
<accession>A0A6G1GMK6</accession>
<reference evidence="5" key="1">
    <citation type="journal article" date="2020" name="Stud. Mycol.">
        <title>101 Dothideomycetes genomes: a test case for predicting lifestyles and emergence of pathogens.</title>
        <authorList>
            <person name="Haridas S."/>
            <person name="Albert R."/>
            <person name="Binder M."/>
            <person name="Bloem J."/>
            <person name="Labutti K."/>
            <person name="Salamov A."/>
            <person name="Andreopoulos B."/>
            <person name="Baker S."/>
            <person name="Barry K."/>
            <person name="Bills G."/>
            <person name="Bluhm B."/>
            <person name="Cannon C."/>
            <person name="Castanera R."/>
            <person name="Culley D."/>
            <person name="Daum C."/>
            <person name="Ezra D."/>
            <person name="Gonzalez J."/>
            <person name="Henrissat B."/>
            <person name="Kuo A."/>
            <person name="Liang C."/>
            <person name="Lipzen A."/>
            <person name="Lutzoni F."/>
            <person name="Magnuson J."/>
            <person name="Mondo S."/>
            <person name="Nolan M."/>
            <person name="Ohm R."/>
            <person name="Pangilinan J."/>
            <person name="Park H.-J."/>
            <person name="Ramirez L."/>
            <person name="Alfaro M."/>
            <person name="Sun H."/>
            <person name="Tritt A."/>
            <person name="Yoshinaga Y."/>
            <person name="Zwiers L.-H."/>
            <person name="Turgeon B."/>
            <person name="Goodwin S."/>
            <person name="Spatafora J."/>
            <person name="Crous P."/>
            <person name="Grigoriev I."/>
        </authorList>
    </citation>
    <scope>NUCLEOTIDE SEQUENCE</scope>
    <source>
        <strain evidence="5">CBS 113979</strain>
    </source>
</reference>